<dbReference type="GeneID" id="115021945"/>
<keyword evidence="4" id="KW-0145">Chemotaxis</keyword>
<dbReference type="PROSITE" id="PS00472">
    <property type="entry name" value="SMALL_CYTOKINES_CC"/>
    <property type="match status" value="1"/>
</dbReference>
<dbReference type="CDD" id="cd00169">
    <property type="entry name" value="Chemokine"/>
    <property type="match status" value="1"/>
</dbReference>
<accession>A0A6J2REF9</accession>
<dbReference type="RefSeq" id="XP_029308544.1">
    <property type="nucleotide sequence ID" value="XM_029452684.1"/>
</dbReference>
<proteinExistence type="inferred from homology"/>
<dbReference type="InParanoid" id="A0A6J2REF9"/>
<dbReference type="CTD" id="100192217"/>
<evidence type="ECO:0000256" key="1">
    <source>
        <dbReference type="ARBA" id="ARBA00010868"/>
    </source>
</evidence>
<feature type="signal peptide" evidence="4">
    <location>
        <begin position="1"/>
        <end position="23"/>
    </location>
</feature>
<keyword evidence="2 4" id="KW-0202">Cytokine</keyword>
<organism evidence="6 7">
    <name type="scientific">Cottoperca gobio</name>
    <name type="common">Frogmouth</name>
    <name type="synonym">Aphritis gobio</name>
    <dbReference type="NCBI Taxonomy" id="56716"/>
    <lineage>
        <taxon>Eukaryota</taxon>
        <taxon>Metazoa</taxon>
        <taxon>Chordata</taxon>
        <taxon>Craniata</taxon>
        <taxon>Vertebrata</taxon>
        <taxon>Euteleostomi</taxon>
        <taxon>Actinopterygii</taxon>
        <taxon>Neopterygii</taxon>
        <taxon>Teleostei</taxon>
        <taxon>Neoteleostei</taxon>
        <taxon>Acanthomorphata</taxon>
        <taxon>Eupercaria</taxon>
        <taxon>Perciformes</taxon>
        <taxon>Notothenioidei</taxon>
        <taxon>Bovichtidae</taxon>
        <taxon>Cottoperca</taxon>
    </lineage>
</organism>
<protein>
    <recommendedName>
        <fullName evidence="4">C-C motif chemokine</fullName>
    </recommendedName>
</protein>
<dbReference type="SMART" id="SM00199">
    <property type="entry name" value="SCY"/>
    <property type="match status" value="1"/>
</dbReference>
<dbReference type="Gene3D" id="2.40.50.40">
    <property type="match status" value="1"/>
</dbReference>
<dbReference type="PANTHER" id="PTHR12015:SF190">
    <property type="entry name" value="C-C MOTIF CHEMOKINE"/>
    <property type="match status" value="1"/>
</dbReference>
<comment type="subcellular location">
    <subcellularLocation>
        <location evidence="4">Secreted</location>
    </subcellularLocation>
</comment>
<comment type="similarity">
    <text evidence="1 4">Belongs to the intercrine beta (chemokine CC) family.</text>
</comment>
<sequence>MVSFQATVMVITLLTVSLLATNASPVYHGCCRHYMTGRIPFSKIKGYSVQTVKEMCPINAIIFHTNKGKSCTNPALNWVMEYVDRLRNRAQKVHMKTSQAAS</sequence>
<reference evidence="7" key="1">
    <citation type="submission" date="2025-08" db="UniProtKB">
        <authorList>
            <consortium name="RefSeq"/>
        </authorList>
    </citation>
    <scope>IDENTIFICATION</scope>
</reference>
<keyword evidence="3" id="KW-1015">Disulfide bond</keyword>
<evidence type="ECO:0000313" key="6">
    <source>
        <dbReference type="Proteomes" id="UP000504630"/>
    </source>
</evidence>
<keyword evidence="4" id="KW-0964">Secreted</keyword>
<dbReference type="InterPro" id="IPR036048">
    <property type="entry name" value="Interleukin_8-like_sf"/>
</dbReference>
<dbReference type="FunCoup" id="A0A6J2REF9">
    <property type="interactions" value="67"/>
</dbReference>
<gene>
    <name evidence="7" type="primary">ccl20a.3</name>
</gene>
<dbReference type="AlphaFoldDB" id="A0A6J2REF9"/>
<feature type="chain" id="PRO_5027142044" description="C-C motif chemokine" evidence="4">
    <location>
        <begin position="24"/>
        <end position="102"/>
    </location>
</feature>
<evidence type="ECO:0000256" key="2">
    <source>
        <dbReference type="ARBA" id="ARBA00022514"/>
    </source>
</evidence>
<feature type="domain" description="Chemokine interleukin-8-like" evidence="5">
    <location>
        <begin position="30"/>
        <end position="86"/>
    </location>
</feature>
<evidence type="ECO:0000256" key="4">
    <source>
        <dbReference type="RuleBase" id="RU361150"/>
    </source>
</evidence>
<dbReference type="GO" id="GO:0005615">
    <property type="term" value="C:extracellular space"/>
    <property type="evidence" value="ECO:0007669"/>
    <property type="project" value="UniProtKB-KW"/>
</dbReference>
<dbReference type="SUPFAM" id="SSF54117">
    <property type="entry name" value="Interleukin 8-like chemokines"/>
    <property type="match status" value="1"/>
</dbReference>
<dbReference type="KEGG" id="cgob:115021945"/>
<evidence type="ECO:0000259" key="5">
    <source>
        <dbReference type="SMART" id="SM00199"/>
    </source>
</evidence>
<dbReference type="GO" id="GO:0008009">
    <property type="term" value="F:chemokine activity"/>
    <property type="evidence" value="ECO:0007669"/>
    <property type="project" value="InterPro"/>
</dbReference>
<evidence type="ECO:0000313" key="7">
    <source>
        <dbReference type="RefSeq" id="XP_029308544.1"/>
    </source>
</evidence>
<keyword evidence="6" id="KW-1185">Reference proteome</keyword>
<dbReference type="GO" id="GO:0006955">
    <property type="term" value="P:immune response"/>
    <property type="evidence" value="ECO:0007669"/>
    <property type="project" value="InterPro"/>
</dbReference>
<dbReference type="InterPro" id="IPR001811">
    <property type="entry name" value="Chemokine_IL8-like_dom"/>
</dbReference>
<dbReference type="OrthoDB" id="8870994at2759"/>
<dbReference type="Pfam" id="PF00048">
    <property type="entry name" value="IL8"/>
    <property type="match status" value="1"/>
</dbReference>
<name>A0A6J2REF9_COTGO</name>
<dbReference type="InterPro" id="IPR039809">
    <property type="entry name" value="Chemokine_b/g/d"/>
</dbReference>
<dbReference type="InterPro" id="IPR000827">
    <property type="entry name" value="Chemokine_CC_CS"/>
</dbReference>
<dbReference type="PANTHER" id="PTHR12015">
    <property type="entry name" value="SMALL INDUCIBLE CYTOKINE A"/>
    <property type="match status" value="1"/>
</dbReference>
<keyword evidence="4" id="KW-0732">Signal</keyword>
<evidence type="ECO:0000256" key="3">
    <source>
        <dbReference type="ARBA" id="ARBA00023157"/>
    </source>
</evidence>
<dbReference type="Proteomes" id="UP000504630">
    <property type="component" value="Chromosome 17"/>
</dbReference>